<dbReference type="InterPro" id="IPR003439">
    <property type="entry name" value="ABC_transporter-like_ATP-bd"/>
</dbReference>
<evidence type="ECO:0000313" key="7">
    <source>
        <dbReference type="Proteomes" id="UP001241988"/>
    </source>
</evidence>
<gene>
    <name evidence="6" type="ORF">QOZ98_002994</name>
</gene>
<evidence type="ECO:0000256" key="3">
    <source>
        <dbReference type="ARBA" id="ARBA00022741"/>
    </source>
</evidence>
<keyword evidence="2" id="KW-0813">Transport</keyword>
<dbReference type="PANTHER" id="PTHR42711:SF5">
    <property type="entry name" value="ABC TRANSPORTER ATP-BINDING PROTEIN NATA"/>
    <property type="match status" value="1"/>
</dbReference>
<dbReference type="CDD" id="cd03230">
    <property type="entry name" value="ABC_DR_subfamily_A"/>
    <property type="match status" value="1"/>
</dbReference>
<evidence type="ECO:0000256" key="1">
    <source>
        <dbReference type="ARBA" id="ARBA00005417"/>
    </source>
</evidence>
<proteinExistence type="inferred from homology"/>
<comment type="caution">
    <text evidence="6">The sequence shown here is derived from an EMBL/GenBank/DDBJ whole genome shotgun (WGS) entry which is preliminary data.</text>
</comment>
<keyword evidence="3" id="KW-0547">Nucleotide-binding</keyword>
<organism evidence="6 7">
    <name type="scientific">Planomicrobium stackebrandtii</name>
    <dbReference type="NCBI Taxonomy" id="253160"/>
    <lineage>
        <taxon>Bacteria</taxon>
        <taxon>Bacillati</taxon>
        <taxon>Bacillota</taxon>
        <taxon>Bacilli</taxon>
        <taxon>Bacillales</taxon>
        <taxon>Caryophanaceae</taxon>
        <taxon>Planomicrobium</taxon>
    </lineage>
</organism>
<dbReference type="GO" id="GO:0005524">
    <property type="term" value="F:ATP binding"/>
    <property type="evidence" value="ECO:0007669"/>
    <property type="project" value="UniProtKB-KW"/>
</dbReference>
<reference evidence="6 7" key="1">
    <citation type="submission" date="2023-07" db="EMBL/GenBank/DDBJ databases">
        <title>Genomic Encyclopedia of Type Strains, Phase IV (KMG-IV): sequencing the most valuable type-strain genomes for metagenomic binning, comparative biology and taxonomic classification.</title>
        <authorList>
            <person name="Goeker M."/>
        </authorList>
    </citation>
    <scope>NUCLEOTIDE SEQUENCE [LARGE SCALE GENOMIC DNA]</scope>
    <source>
        <strain evidence="6 7">DSM 16419</strain>
    </source>
</reference>
<dbReference type="InterPro" id="IPR027417">
    <property type="entry name" value="P-loop_NTPase"/>
</dbReference>
<dbReference type="Proteomes" id="UP001241988">
    <property type="component" value="Unassembled WGS sequence"/>
</dbReference>
<dbReference type="Gene3D" id="3.40.50.300">
    <property type="entry name" value="P-loop containing nucleotide triphosphate hydrolases"/>
    <property type="match status" value="1"/>
</dbReference>
<protein>
    <submittedName>
        <fullName evidence="6">ABC-2 type transport system ATP-binding protein</fullName>
    </submittedName>
</protein>
<comment type="similarity">
    <text evidence="1">Belongs to the ABC transporter superfamily.</text>
</comment>
<evidence type="ECO:0000313" key="6">
    <source>
        <dbReference type="EMBL" id="MDQ0430158.1"/>
    </source>
</evidence>
<evidence type="ECO:0000256" key="4">
    <source>
        <dbReference type="ARBA" id="ARBA00022840"/>
    </source>
</evidence>
<dbReference type="InterPro" id="IPR003593">
    <property type="entry name" value="AAA+_ATPase"/>
</dbReference>
<keyword evidence="7" id="KW-1185">Reference proteome</keyword>
<evidence type="ECO:0000256" key="2">
    <source>
        <dbReference type="ARBA" id="ARBA00022448"/>
    </source>
</evidence>
<sequence length="301" mass="32925">MKAIETRFLNKTYGSTPVVDGINLIVEEGEIFGFLGRNGAGKSTFINMLTGITLPTSGSFSLLGVDGPSERIKKHIGVMPDYSTLFNSMSAMKHLKFLSSLSGRSVSVAECQHVLKLVGLEEAGKKKVSKFSFGMKKKLGIAQAIIHDPSLIFLDEPTSGLDAESALHIHKLIVSLQQQGKTVFMTSHNLDEVEKICSTIAIMKDGGIIKSGTMDELRSYYRSAITVQLKHDPIPAGEAQKLYAWLETAGTELQKTPAFTTITVGSELKIAEIIRAFTNCHVNIFRVEVNEPSLEEMFLAE</sequence>
<dbReference type="PANTHER" id="PTHR42711">
    <property type="entry name" value="ABC TRANSPORTER ATP-BINDING PROTEIN"/>
    <property type="match status" value="1"/>
</dbReference>
<dbReference type="PROSITE" id="PS00211">
    <property type="entry name" value="ABC_TRANSPORTER_1"/>
    <property type="match status" value="1"/>
</dbReference>
<dbReference type="RefSeq" id="WP_308788140.1">
    <property type="nucleotide sequence ID" value="NZ_JAUSWB010000007.1"/>
</dbReference>
<dbReference type="PROSITE" id="PS50893">
    <property type="entry name" value="ABC_TRANSPORTER_2"/>
    <property type="match status" value="1"/>
</dbReference>
<evidence type="ECO:0000259" key="5">
    <source>
        <dbReference type="PROSITE" id="PS50893"/>
    </source>
</evidence>
<accession>A0ABU0GXQ5</accession>
<dbReference type="Pfam" id="PF00005">
    <property type="entry name" value="ABC_tran"/>
    <property type="match status" value="1"/>
</dbReference>
<feature type="domain" description="ABC transporter" evidence="5">
    <location>
        <begin position="4"/>
        <end position="230"/>
    </location>
</feature>
<keyword evidence="4 6" id="KW-0067">ATP-binding</keyword>
<dbReference type="InterPro" id="IPR017871">
    <property type="entry name" value="ABC_transporter-like_CS"/>
</dbReference>
<dbReference type="EMBL" id="JAUSWB010000007">
    <property type="protein sequence ID" value="MDQ0430158.1"/>
    <property type="molecule type" value="Genomic_DNA"/>
</dbReference>
<name>A0ABU0GXQ5_9BACL</name>
<dbReference type="SMART" id="SM00382">
    <property type="entry name" value="AAA"/>
    <property type="match status" value="1"/>
</dbReference>
<dbReference type="InterPro" id="IPR050763">
    <property type="entry name" value="ABC_transporter_ATP-binding"/>
</dbReference>
<dbReference type="SUPFAM" id="SSF52540">
    <property type="entry name" value="P-loop containing nucleoside triphosphate hydrolases"/>
    <property type="match status" value="1"/>
</dbReference>